<dbReference type="Gene3D" id="1.20.1420.20">
    <property type="entry name" value="M75 peptidase, HXXE motif"/>
    <property type="match status" value="1"/>
</dbReference>
<keyword evidence="5" id="KW-1185">Reference proteome</keyword>
<dbReference type="GO" id="GO:0030313">
    <property type="term" value="C:cell envelope"/>
    <property type="evidence" value="ECO:0007669"/>
    <property type="project" value="UniProtKB-SubCell"/>
</dbReference>
<protein>
    <recommendedName>
        <fullName evidence="3">Imelysin-like domain-containing protein</fullName>
    </recommendedName>
</protein>
<evidence type="ECO:0000256" key="1">
    <source>
        <dbReference type="ARBA" id="ARBA00004196"/>
    </source>
</evidence>
<proteinExistence type="predicted"/>
<dbReference type="eggNOG" id="COG3489">
    <property type="taxonomic scope" value="Bacteria"/>
</dbReference>
<comment type="caution">
    <text evidence="4">The sequence shown here is derived from an EMBL/GenBank/DDBJ whole genome shotgun (WGS) entry which is preliminary data.</text>
</comment>
<sequence>MYLKLIILSLSLTGCDQFFPEQLDLSRSPMTVLLEDQIHPRYTSLVSEASSLRNLASEFCLNPDNKNFGLLQQQWRTTMLSWQSAEAVSQLMLEENMEGWRFQFWPDKKNLTGRKVEERLKSKAPIPLLSDSVILQGLSASEYLLFDTKANNALALKKTEYCQFLIENTEALFANSMELQQNWEKSGSYYIKLMAMERGKNALGLNGWVLNSLDAQTSRLKKELALPLGKNRTNLFMAESWRSRQSLENIRTVLAAFDALVALAIEQSASQEQAAVWQNIVLELDNLSLSMQNLPYDFTTAIKQGRADELRSLKEQINSLSTQIVRTASKLEIPLGFNSSDGD</sequence>
<dbReference type="CDD" id="cd14659">
    <property type="entry name" value="Imelysin-like_IPPA"/>
    <property type="match status" value="1"/>
</dbReference>
<evidence type="ECO:0000313" key="5">
    <source>
        <dbReference type="Proteomes" id="UP000027997"/>
    </source>
</evidence>
<comment type="subcellular location">
    <subcellularLocation>
        <location evidence="1">Cell envelope</location>
    </subcellularLocation>
</comment>
<evidence type="ECO:0000256" key="2">
    <source>
        <dbReference type="ARBA" id="ARBA00022729"/>
    </source>
</evidence>
<dbReference type="AlphaFoldDB" id="A0A081K7Y8"/>
<feature type="domain" description="Imelysin-like" evidence="3">
    <location>
        <begin position="38"/>
        <end position="324"/>
    </location>
</feature>
<evidence type="ECO:0000313" key="4">
    <source>
        <dbReference type="EMBL" id="KEI70264.1"/>
    </source>
</evidence>
<accession>A0A081K7Y8</accession>
<dbReference type="InterPro" id="IPR034984">
    <property type="entry name" value="Imelysin-like_IPPA"/>
</dbReference>
<reference evidence="4 5" key="1">
    <citation type="submission" date="2014-06" db="EMBL/GenBank/DDBJ databases">
        <title>Whole Genome Sequences of Three Symbiotic Endozoicomonas Bacteria.</title>
        <authorList>
            <person name="Neave M.J."/>
            <person name="Apprill A."/>
            <person name="Voolstra C.R."/>
        </authorList>
    </citation>
    <scope>NUCLEOTIDE SEQUENCE [LARGE SCALE GENOMIC DNA]</scope>
    <source>
        <strain evidence="4 5">DSM 22380</strain>
    </source>
</reference>
<dbReference type="InterPro" id="IPR038352">
    <property type="entry name" value="Imelysin_sf"/>
</dbReference>
<dbReference type="Pfam" id="PF09375">
    <property type="entry name" value="Peptidase_M75"/>
    <property type="match status" value="1"/>
</dbReference>
<name>A0A081K7Y8_9GAMM</name>
<dbReference type="PROSITE" id="PS51257">
    <property type="entry name" value="PROKAR_LIPOPROTEIN"/>
    <property type="match status" value="1"/>
</dbReference>
<gene>
    <name evidence="4" type="ORF">GV64_05500</name>
</gene>
<dbReference type="EMBL" id="JOJP01000001">
    <property type="protein sequence ID" value="KEI70264.1"/>
    <property type="molecule type" value="Genomic_DNA"/>
</dbReference>
<keyword evidence="2" id="KW-0732">Signal</keyword>
<evidence type="ECO:0000259" key="3">
    <source>
        <dbReference type="Pfam" id="PF09375"/>
    </source>
</evidence>
<organism evidence="4 5">
    <name type="scientific">Endozoicomonas elysicola</name>
    <dbReference type="NCBI Taxonomy" id="305900"/>
    <lineage>
        <taxon>Bacteria</taxon>
        <taxon>Pseudomonadati</taxon>
        <taxon>Pseudomonadota</taxon>
        <taxon>Gammaproteobacteria</taxon>
        <taxon>Oceanospirillales</taxon>
        <taxon>Endozoicomonadaceae</taxon>
        <taxon>Endozoicomonas</taxon>
    </lineage>
</organism>
<dbReference type="STRING" id="305900.GV64_05500"/>
<dbReference type="InterPro" id="IPR018976">
    <property type="entry name" value="Imelysin-like"/>
</dbReference>
<dbReference type="Proteomes" id="UP000027997">
    <property type="component" value="Unassembled WGS sequence"/>
</dbReference>